<keyword evidence="4" id="KW-0233">DNA recombination</keyword>
<feature type="domain" description="Tyr recombinase" evidence="5">
    <location>
        <begin position="159"/>
        <end position="335"/>
    </location>
</feature>
<proteinExistence type="inferred from homology"/>
<dbReference type="PANTHER" id="PTHR30629:SF2">
    <property type="entry name" value="PROPHAGE INTEGRASE INTS-RELATED"/>
    <property type="match status" value="1"/>
</dbReference>
<dbReference type="PANTHER" id="PTHR30629">
    <property type="entry name" value="PROPHAGE INTEGRASE"/>
    <property type="match status" value="1"/>
</dbReference>
<dbReference type="InterPro" id="IPR010998">
    <property type="entry name" value="Integrase_recombinase_N"/>
</dbReference>
<dbReference type="SUPFAM" id="SSF56349">
    <property type="entry name" value="DNA breaking-rejoining enzymes"/>
    <property type="match status" value="1"/>
</dbReference>
<evidence type="ECO:0000256" key="2">
    <source>
        <dbReference type="ARBA" id="ARBA00022908"/>
    </source>
</evidence>
<evidence type="ECO:0000256" key="1">
    <source>
        <dbReference type="ARBA" id="ARBA00008857"/>
    </source>
</evidence>
<keyword evidence="7" id="KW-1185">Reference proteome</keyword>
<dbReference type="PROSITE" id="PS51898">
    <property type="entry name" value="TYR_RECOMBINASE"/>
    <property type="match status" value="1"/>
</dbReference>
<evidence type="ECO:0000256" key="3">
    <source>
        <dbReference type="ARBA" id="ARBA00023125"/>
    </source>
</evidence>
<keyword evidence="2" id="KW-0229">DNA integration</keyword>
<dbReference type="GO" id="GO:0003677">
    <property type="term" value="F:DNA binding"/>
    <property type="evidence" value="ECO:0007669"/>
    <property type="project" value="UniProtKB-KW"/>
</dbReference>
<dbReference type="Gene3D" id="1.10.150.130">
    <property type="match status" value="1"/>
</dbReference>
<dbReference type="EMBL" id="FVZE01000006">
    <property type="protein sequence ID" value="SLK06576.1"/>
    <property type="molecule type" value="Genomic_DNA"/>
</dbReference>
<dbReference type="InterPro" id="IPR002104">
    <property type="entry name" value="Integrase_catalytic"/>
</dbReference>
<dbReference type="AlphaFoldDB" id="A0A1U6IEY4"/>
<evidence type="ECO:0000313" key="6">
    <source>
        <dbReference type="EMBL" id="SLK06576.1"/>
    </source>
</evidence>
<reference evidence="7" key="1">
    <citation type="submission" date="2017-02" db="EMBL/GenBank/DDBJ databases">
        <authorList>
            <person name="Varghese N."/>
            <person name="Submissions S."/>
        </authorList>
    </citation>
    <scope>NUCLEOTIDE SEQUENCE [LARGE SCALE GENOMIC DNA]</scope>
    <source>
        <strain evidence="7">SM117</strain>
    </source>
</reference>
<evidence type="ECO:0000259" key="5">
    <source>
        <dbReference type="PROSITE" id="PS51898"/>
    </source>
</evidence>
<evidence type="ECO:0000256" key="4">
    <source>
        <dbReference type="ARBA" id="ARBA00023172"/>
    </source>
</evidence>
<organism evidence="6 7">
    <name type="scientific">Novosphingobium mathurense</name>
    <dbReference type="NCBI Taxonomy" id="428990"/>
    <lineage>
        <taxon>Bacteria</taxon>
        <taxon>Pseudomonadati</taxon>
        <taxon>Pseudomonadota</taxon>
        <taxon>Alphaproteobacteria</taxon>
        <taxon>Sphingomonadales</taxon>
        <taxon>Sphingomonadaceae</taxon>
        <taxon>Novosphingobium</taxon>
    </lineage>
</organism>
<name>A0A1U6IEY4_9SPHN</name>
<dbReference type="InterPro" id="IPR050808">
    <property type="entry name" value="Phage_Integrase"/>
</dbReference>
<comment type="similarity">
    <text evidence="1">Belongs to the 'phage' integrase family.</text>
</comment>
<dbReference type="STRING" id="428990.SAMN06295987_10612"/>
<dbReference type="InterPro" id="IPR013762">
    <property type="entry name" value="Integrase-like_cat_sf"/>
</dbReference>
<dbReference type="InterPro" id="IPR011010">
    <property type="entry name" value="DNA_brk_join_enz"/>
</dbReference>
<evidence type="ECO:0000313" key="7">
    <source>
        <dbReference type="Proteomes" id="UP000190989"/>
    </source>
</evidence>
<dbReference type="GO" id="GO:0015074">
    <property type="term" value="P:DNA integration"/>
    <property type="evidence" value="ECO:0007669"/>
    <property type="project" value="UniProtKB-KW"/>
</dbReference>
<dbReference type="RefSeq" id="WP_079731212.1">
    <property type="nucleotide sequence ID" value="NZ_FVZE01000006.1"/>
</dbReference>
<protein>
    <submittedName>
        <fullName evidence="6">Site-specific recombinase XerD</fullName>
    </submittedName>
</protein>
<dbReference type="Pfam" id="PF00589">
    <property type="entry name" value="Phage_integrase"/>
    <property type="match status" value="1"/>
</dbReference>
<dbReference type="Proteomes" id="UP000190989">
    <property type="component" value="Unassembled WGS sequence"/>
</dbReference>
<sequence length="355" mass="39991">MKQRYPYVTSFRDRHGKRRWRFRKKGCPAHYFKAPYGTREFEQEYAACLKAEPLPIGASRIKHGSVSDVIARYYTDNAFLDLRGTTQVVYRGVLERFRSAFGDDPMQEFDAERIARLMVSMRHKPHAAARLRKLLNQLFMVARRARLVPPGFDPVKDTRAPKAESEGYHRWTEVELEAFEAKHPLGTKPRLAFALLLYGAQRSGDVRLMTHRTIEDGRIRLAQSKTSAAVDVPVVEPLARAIAAGPLGGETILENSRGEPYSAKAFYQMMKKACIAAGLPHCSPHGLRKSAARRCREAGCSNEEGMAITGHKTEREYLRYAGDSVRAARADAAMTKVMANHRKRLVTDPSENTGN</sequence>
<accession>A0A1U6IEY4</accession>
<gene>
    <name evidence="6" type="ORF">SAMN06295987_10612</name>
</gene>
<dbReference type="Gene3D" id="1.10.443.10">
    <property type="entry name" value="Intergrase catalytic core"/>
    <property type="match status" value="1"/>
</dbReference>
<dbReference type="GO" id="GO:0006310">
    <property type="term" value="P:DNA recombination"/>
    <property type="evidence" value="ECO:0007669"/>
    <property type="project" value="UniProtKB-KW"/>
</dbReference>
<keyword evidence="3" id="KW-0238">DNA-binding</keyword>